<proteinExistence type="predicted"/>
<evidence type="ECO:0000313" key="2">
    <source>
        <dbReference type="Proteomes" id="UP000294847"/>
    </source>
</evidence>
<name>A0A4P7N2W7_PYROR</name>
<sequence length="113" mass="13313">MDLSGFTKNGTFDTKGGPDADIFIYHYQMYILANRYGIIRLMDVLLQKLHQILVKSKIPKNNFSDIVVLVRFCYGELVSEKLRQMVIHYISCNVEVCGRLRSFRNFWRNMAVW</sequence>
<dbReference type="Proteomes" id="UP000294847">
    <property type="component" value="Chromosome 2"/>
</dbReference>
<dbReference type="EMBL" id="CP034205">
    <property type="protein sequence ID" value="QBZ56798.1"/>
    <property type="molecule type" value="Genomic_DNA"/>
</dbReference>
<accession>A0A4P7N2W7</accession>
<evidence type="ECO:0000313" key="1">
    <source>
        <dbReference type="EMBL" id="QBZ56798.1"/>
    </source>
</evidence>
<reference evidence="1 2" key="1">
    <citation type="journal article" date="2019" name="Mol. Biol. Evol.">
        <title>Blast fungal genomes show frequent chromosomal changes, gene gains and losses, and effector gene turnover.</title>
        <authorList>
            <person name="Gomez Luciano L.B."/>
            <person name="Jason Tsai I."/>
            <person name="Chuma I."/>
            <person name="Tosa Y."/>
            <person name="Chen Y.H."/>
            <person name="Li J.Y."/>
            <person name="Li M.Y."/>
            <person name="Jade Lu M.Y."/>
            <person name="Nakayashiki H."/>
            <person name="Li W.H."/>
        </authorList>
    </citation>
    <scope>NUCLEOTIDE SEQUENCE [LARGE SCALE GENOMIC DNA]</scope>
    <source>
        <strain evidence="1">MZ5-1-6</strain>
    </source>
</reference>
<gene>
    <name evidence="1" type="ORF">PoMZ_01714</name>
</gene>
<dbReference type="AlphaFoldDB" id="A0A4P7N2W7"/>
<protein>
    <submittedName>
        <fullName evidence="1">Uncharacterized protein</fullName>
    </submittedName>
</protein>
<organism evidence="1 2">
    <name type="scientific">Pyricularia oryzae</name>
    <name type="common">Rice blast fungus</name>
    <name type="synonym">Magnaporthe oryzae</name>
    <dbReference type="NCBI Taxonomy" id="318829"/>
    <lineage>
        <taxon>Eukaryota</taxon>
        <taxon>Fungi</taxon>
        <taxon>Dikarya</taxon>
        <taxon>Ascomycota</taxon>
        <taxon>Pezizomycotina</taxon>
        <taxon>Sordariomycetes</taxon>
        <taxon>Sordariomycetidae</taxon>
        <taxon>Magnaporthales</taxon>
        <taxon>Pyriculariaceae</taxon>
        <taxon>Pyricularia</taxon>
    </lineage>
</organism>